<name>A0ABY5YJF3_9DEIO</name>
<keyword evidence="2" id="KW-1185">Reference proteome</keyword>
<dbReference type="Proteomes" id="UP001060261">
    <property type="component" value="Chromosome"/>
</dbReference>
<dbReference type="RefSeq" id="WP_260560751.1">
    <property type="nucleotide sequence ID" value="NZ_BAABEC010000076.1"/>
</dbReference>
<protein>
    <submittedName>
        <fullName evidence="1">Uncharacterized protein</fullName>
    </submittedName>
</protein>
<dbReference type="EMBL" id="CP104213">
    <property type="protein sequence ID" value="UWX64477.1"/>
    <property type="molecule type" value="Genomic_DNA"/>
</dbReference>
<organism evidence="1 2">
    <name type="scientific">Deinococcus rubellus</name>
    <dbReference type="NCBI Taxonomy" id="1889240"/>
    <lineage>
        <taxon>Bacteria</taxon>
        <taxon>Thermotogati</taxon>
        <taxon>Deinococcota</taxon>
        <taxon>Deinococci</taxon>
        <taxon>Deinococcales</taxon>
        <taxon>Deinococcaceae</taxon>
        <taxon>Deinococcus</taxon>
    </lineage>
</organism>
<sequence>MEDRELNFARELLQGRSAAEVHDDEVLSGAERLLSGWMAGTLKMERPKLYDHYALPLAALLRRVMVLEARVAELEGQQDAGENSGQD</sequence>
<proteinExistence type="predicted"/>
<reference evidence="1" key="1">
    <citation type="submission" date="2022-09" db="EMBL/GenBank/DDBJ databases">
        <title>genome sequence of Deinococcus rubellus.</title>
        <authorList>
            <person name="Srinivasan S."/>
        </authorList>
    </citation>
    <scope>NUCLEOTIDE SEQUENCE</scope>
    <source>
        <strain evidence="1">Ant6</strain>
    </source>
</reference>
<accession>A0ABY5YJF3</accession>
<evidence type="ECO:0000313" key="2">
    <source>
        <dbReference type="Proteomes" id="UP001060261"/>
    </source>
</evidence>
<evidence type="ECO:0000313" key="1">
    <source>
        <dbReference type="EMBL" id="UWX64477.1"/>
    </source>
</evidence>
<gene>
    <name evidence="1" type="ORF">N0D28_02060</name>
</gene>